<reference evidence="2 3" key="1">
    <citation type="submission" date="2018-08" db="EMBL/GenBank/DDBJ databases">
        <title>Bacillus jemisoniae sp. nov., Bacillus chryseoplanitiae sp. nov., Bacillus resnikiae sp. nov., and Bacillus frankliniae sp. nov., isolated from Viking spacecraft and associated surfaces.</title>
        <authorList>
            <person name="Seuylemezian A."/>
            <person name="Vaishampayan P."/>
        </authorList>
    </citation>
    <scope>NUCLEOTIDE SEQUENCE [LARGE SCALE GENOMIC DNA]</scope>
    <source>
        <strain evidence="2 3">MA001</strain>
    </source>
</reference>
<comment type="caution">
    <text evidence="2">The sequence shown here is derived from an EMBL/GenBank/DDBJ whole genome shotgun (WGS) entry which is preliminary data.</text>
</comment>
<dbReference type="Proteomes" id="UP000266016">
    <property type="component" value="Unassembled WGS sequence"/>
</dbReference>
<feature type="region of interest" description="Disordered" evidence="1">
    <location>
        <begin position="156"/>
        <end position="199"/>
    </location>
</feature>
<dbReference type="AlphaFoldDB" id="A0A398BDH0"/>
<feature type="compositionally biased region" description="Basic and acidic residues" evidence="1">
    <location>
        <begin position="175"/>
        <end position="199"/>
    </location>
</feature>
<keyword evidence="2" id="KW-0449">Lipoprotein</keyword>
<keyword evidence="3" id="KW-1185">Reference proteome</keyword>
<gene>
    <name evidence="2" type="ORF">D1953_05585</name>
</gene>
<protein>
    <submittedName>
        <fullName evidence="2">YhcN/YlaJ family sporulation lipoprotein</fullName>
    </submittedName>
</protein>
<dbReference type="InterPro" id="IPR014247">
    <property type="entry name" value="Spore_lipoprot_YhcN/YlaJ"/>
</dbReference>
<feature type="compositionally biased region" description="Polar residues" evidence="1">
    <location>
        <begin position="164"/>
        <end position="174"/>
    </location>
</feature>
<dbReference type="Pfam" id="PF09580">
    <property type="entry name" value="Spore_YhcN_YlaJ"/>
    <property type="match status" value="1"/>
</dbReference>
<name>A0A398BDH0_9BACI</name>
<evidence type="ECO:0000256" key="1">
    <source>
        <dbReference type="SAM" id="MobiDB-lite"/>
    </source>
</evidence>
<dbReference type="RefSeq" id="WP_119116171.1">
    <property type="nucleotide sequence ID" value="NZ_QWVS01000011.1"/>
</dbReference>
<dbReference type="InterPro" id="IPR019076">
    <property type="entry name" value="Spore_lipoprot_YhcN/YlaJ-like"/>
</dbReference>
<proteinExistence type="predicted"/>
<accession>A0A398BDH0</accession>
<dbReference type="GO" id="GO:0030435">
    <property type="term" value="P:sporulation resulting in formation of a cellular spore"/>
    <property type="evidence" value="ECO:0007669"/>
    <property type="project" value="InterPro"/>
</dbReference>
<evidence type="ECO:0000313" key="2">
    <source>
        <dbReference type="EMBL" id="RID87654.1"/>
    </source>
</evidence>
<organism evidence="2 3">
    <name type="scientific">Peribacillus asahii</name>
    <dbReference type="NCBI Taxonomy" id="228899"/>
    <lineage>
        <taxon>Bacteria</taxon>
        <taxon>Bacillati</taxon>
        <taxon>Bacillota</taxon>
        <taxon>Bacilli</taxon>
        <taxon>Bacillales</taxon>
        <taxon>Bacillaceae</taxon>
        <taxon>Peribacillus</taxon>
    </lineage>
</organism>
<dbReference type="EMBL" id="QWVS01000011">
    <property type="protein sequence ID" value="RID87654.1"/>
    <property type="molecule type" value="Genomic_DNA"/>
</dbReference>
<sequence length="199" mass="22152">MQKFCWMILAIIIVGGCSQNEQGREINDNQRPNITEVKNTNIQETDRKSGAETAKRLTNLAVKVPHVNDATAVVLGKYAIVGIDIDQDIDRSQVGTIKYSVGEALQQDPYGAYATIVADPDLNERIREVAADIENGQPIRGILNELSDITSRIIPEVPGDPVEQTPNKVMSEQKQTIDNEQEQKMLEDKQNKQSNDHLD</sequence>
<evidence type="ECO:0000313" key="3">
    <source>
        <dbReference type="Proteomes" id="UP000266016"/>
    </source>
</evidence>
<dbReference type="PROSITE" id="PS51257">
    <property type="entry name" value="PROKAR_LIPOPROTEIN"/>
    <property type="match status" value="1"/>
</dbReference>
<dbReference type="NCBIfam" id="TIGR02898">
    <property type="entry name" value="spore_YhcN_YlaJ"/>
    <property type="match status" value="1"/>
</dbReference>